<keyword evidence="3" id="KW-1185">Reference proteome</keyword>
<dbReference type="InterPro" id="IPR004360">
    <property type="entry name" value="Glyas_Fos-R_dOase_dom"/>
</dbReference>
<dbReference type="Pfam" id="PF00903">
    <property type="entry name" value="Glyoxalase"/>
    <property type="match status" value="1"/>
</dbReference>
<reference evidence="2 3" key="1">
    <citation type="submission" date="2018-10" db="EMBL/GenBank/DDBJ databases">
        <authorList>
            <person name="Jung H.S."/>
            <person name="Jeon C.O."/>
        </authorList>
    </citation>
    <scope>NUCLEOTIDE SEQUENCE [LARGE SCALE GENOMIC DNA]</scope>
    <source>
        <strain evidence="2 3">MA-7-27</strain>
    </source>
</reference>
<dbReference type="Proteomes" id="UP000281343">
    <property type="component" value="Unassembled WGS sequence"/>
</dbReference>
<name>A0A3L9Y5T7_9RHOB</name>
<dbReference type="Gene3D" id="3.10.180.10">
    <property type="entry name" value="2,3-Dihydroxybiphenyl 1,2-Dioxygenase, domain 1"/>
    <property type="match status" value="2"/>
</dbReference>
<dbReference type="InterPro" id="IPR029068">
    <property type="entry name" value="Glyas_Bleomycin-R_OHBP_Dase"/>
</dbReference>
<evidence type="ECO:0000259" key="1">
    <source>
        <dbReference type="PROSITE" id="PS51819"/>
    </source>
</evidence>
<dbReference type="SUPFAM" id="SSF54593">
    <property type="entry name" value="Glyoxalase/Bleomycin resistance protein/Dihydroxybiphenyl dioxygenase"/>
    <property type="match status" value="2"/>
</dbReference>
<dbReference type="OrthoDB" id="9793039at2"/>
<organism evidence="2 3">
    <name type="scientific">Rhodophyticola porphyridii</name>
    <dbReference type="NCBI Taxonomy" id="1852017"/>
    <lineage>
        <taxon>Bacteria</taxon>
        <taxon>Pseudomonadati</taxon>
        <taxon>Pseudomonadota</taxon>
        <taxon>Alphaproteobacteria</taxon>
        <taxon>Rhodobacterales</taxon>
        <taxon>Roseobacteraceae</taxon>
        <taxon>Rhodophyticola</taxon>
    </lineage>
</organism>
<dbReference type="CDD" id="cd07247">
    <property type="entry name" value="SgaA_N_like"/>
    <property type="match status" value="1"/>
</dbReference>
<dbReference type="PANTHER" id="PTHR33993:SF14">
    <property type="entry name" value="GB|AAF24581.1"/>
    <property type="match status" value="1"/>
</dbReference>
<protein>
    <submittedName>
        <fullName evidence="2">VOC family protein</fullName>
    </submittedName>
</protein>
<dbReference type="PROSITE" id="PS51819">
    <property type="entry name" value="VOC"/>
    <property type="match status" value="2"/>
</dbReference>
<sequence>MSGGKTMAQSKAGQIVWHDLFTSDRECSMAFYQHVANWTYEVERATDFAWGGGEKDFVLALSGDEAGAGLAETPPEQENGWIAYIEVSDVDVAVKRVGTLGGKIVREPFEVPGVGRNALVRDPLGALVGISLSRHGFPVPRRQFGPDVYVSNGTDFSQAFYAELFEWQVAPERDKNRVALLGPGGDLVAIQHAATWPTGSNAAWVPCIRVASVSDACRVAATQGARSASVDVNETVQVHHRILCDPDGALFVLGVGQTPTF</sequence>
<proteinExistence type="predicted"/>
<feature type="domain" description="VOC" evidence="1">
    <location>
        <begin position="143"/>
        <end position="256"/>
    </location>
</feature>
<dbReference type="AlphaFoldDB" id="A0A3L9Y5T7"/>
<dbReference type="InterPro" id="IPR037523">
    <property type="entry name" value="VOC_core"/>
</dbReference>
<accession>A0A3L9Y5T7</accession>
<comment type="caution">
    <text evidence="2">The sequence shown here is derived from an EMBL/GenBank/DDBJ whole genome shotgun (WGS) entry which is preliminary data.</text>
</comment>
<gene>
    <name evidence="2" type="ORF">D9R08_02280</name>
</gene>
<dbReference type="InterPro" id="IPR052164">
    <property type="entry name" value="Anthracycline_SecMetBiosynth"/>
</dbReference>
<dbReference type="InterPro" id="IPR041581">
    <property type="entry name" value="Glyoxalase_6"/>
</dbReference>
<evidence type="ECO:0000313" key="3">
    <source>
        <dbReference type="Proteomes" id="UP000281343"/>
    </source>
</evidence>
<dbReference type="Pfam" id="PF18029">
    <property type="entry name" value="Glyoxalase_6"/>
    <property type="match status" value="1"/>
</dbReference>
<evidence type="ECO:0000313" key="2">
    <source>
        <dbReference type="EMBL" id="RMA43772.1"/>
    </source>
</evidence>
<dbReference type="PANTHER" id="PTHR33993">
    <property type="entry name" value="GLYOXALASE-RELATED"/>
    <property type="match status" value="1"/>
</dbReference>
<feature type="domain" description="VOC" evidence="1">
    <location>
        <begin position="11"/>
        <end position="133"/>
    </location>
</feature>
<dbReference type="EMBL" id="RCNT01000001">
    <property type="protein sequence ID" value="RMA43772.1"/>
    <property type="molecule type" value="Genomic_DNA"/>
</dbReference>